<protein>
    <submittedName>
        <fullName evidence="1">Uncharacterized protein</fullName>
    </submittedName>
</protein>
<dbReference type="EMBL" id="MU167214">
    <property type="protein sequence ID" value="KAG0151225.1"/>
    <property type="molecule type" value="Genomic_DNA"/>
</dbReference>
<comment type="caution">
    <text evidence="1">The sequence shown here is derived from an EMBL/GenBank/DDBJ whole genome shotgun (WGS) entry which is preliminary data.</text>
</comment>
<sequence length="185" mass="20909">MSSCPVSEEAAWAESRESKRNKVDLLSVQKPDFFCFSDKTQSQTKPICIHAHLKCIHLGLTRGSQTPKAPENRQIPLTEQFGSSSRQAVKTTYEKVWSLQKRTKTTSGTPERTIEILVEKVFWPRPPTRPQLRLGVLRLLQSTWQLRSKGSRTPLLPRPYSFGTMGYCLLIVGMPGTFIDAMDTA</sequence>
<dbReference type="AlphaFoldDB" id="A0A9P6TGY5"/>
<evidence type="ECO:0000313" key="2">
    <source>
        <dbReference type="Proteomes" id="UP000886653"/>
    </source>
</evidence>
<accession>A0A9P6TGY5</accession>
<proteinExistence type="predicted"/>
<gene>
    <name evidence="1" type="ORF">CROQUDRAFT_103799</name>
</gene>
<organism evidence="1 2">
    <name type="scientific">Cronartium quercuum f. sp. fusiforme G11</name>
    <dbReference type="NCBI Taxonomy" id="708437"/>
    <lineage>
        <taxon>Eukaryota</taxon>
        <taxon>Fungi</taxon>
        <taxon>Dikarya</taxon>
        <taxon>Basidiomycota</taxon>
        <taxon>Pucciniomycotina</taxon>
        <taxon>Pucciniomycetes</taxon>
        <taxon>Pucciniales</taxon>
        <taxon>Coleosporiaceae</taxon>
        <taxon>Cronartium</taxon>
    </lineage>
</organism>
<dbReference type="Proteomes" id="UP000886653">
    <property type="component" value="Unassembled WGS sequence"/>
</dbReference>
<reference evidence="1" key="1">
    <citation type="submission" date="2013-11" db="EMBL/GenBank/DDBJ databases">
        <title>Genome sequence of the fusiform rust pathogen reveals effectors for host alternation and coevolution with pine.</title>
        <authorList>
            <consortium name="DOE Joint Genome Institute"/>
            <person name="Smith K."/>
            <person name="Pendleton A."/>
            <person name="Kubisiak T."/>
            <person name="Anderson C."/>
            <person name="Salamov A."/>
            <person name="Aerts A."/>
            <person name="Riley R."/>
            <person name="Clum A."/>
            <person name="Lindquist E."/>
            <person name="Ence D."/>
            <person name="Campbell M."/>
            <person name="Kronenberg Z."/>
            <person name="Feau N."/>
            <person name="Dhillon B."/>
            <person name="Hamelin R."/>
            <person name="Burleigh J."/>
            <person name="Smith J."/>
            <person name="Yandell M."/>
            <person name="Nelson C."/>
            <person name="Grigoriev I."/>
            <person name="Davis J."/>
        </authorList>
    </citation>
    <scope>NUCLEOTIDE SEQUENCE</scope>
    <source>
        <strain evidence="1">G11</strain>
    </source>
</reference>
<name>A0A9P6TGY5_9BASI</name>
<keyword evidence="2" id="KW-1185">Reference proteome</keyword>
<evidence type="ECO:0000313" key="1">
    <source>
        <dbReference type="EMBL" id="KAG0151225.1"/>
    </source>
</evidence>